<reference evidence="7" key="1">
    <citation type="submission" date="2017-06" db="EMBL/GenBank/DDBJ databases">
        <authorList>
            <person name="Varghese N."/>
            <person name="Submissions S."/>
        </authorList>
    </citation>
    <scope>NUCLEOTIDE SEQUENCE [LARGE SCALE GENOMIC DNA]</scope>
    <source>
        <strain evidence="7">DSM 28041</strain>
    </source>
</reference>
<evidence type="ECO:0000256" key="1">
    <source>
        <dbReference type="ARBA" id="ARBA00022448"/>
    </source>
</evidence>
<keyword evidence="1" id="KW-0813">Transport</keyword>
<evidence type="ECO:0000256" key="4">
    <source>
        <dbReference type="ARBA" id="ARBA00038388"/>
    </source>
</evidence>
<evidence type="ECO:0000256" key="2">
    <source>
        <dbReference type="ARBA" id="ARBA00022741"/>
    </source>
</evidence>
<keyword evidence="3 6" id="KW-0067">ATP-binding</keyword>
<feature type="domain" description="ABC transporter" evidence="5">
    <location>
        <begin position="29"/>
        <end position="248"/>
    </location>
</feature>
<dbReference type="GO" id="GO:0005886">
    <property type="term" value="C:plasma membrane"/>
    <property type="evidence" value="ECO:0007669"/>
    <property type="project" value="TreeGrafter"/>
</dbReference>
<dbReference type="Gene3D" id="3.40.50.300">
    <property type="entry name" value="P-loop containing nucleotide triphosphate hydrolases"/>
    <property type="match status" value="1"/>
</dbReference>
<accession>A0A238VFG7</accession>
<dbReference type="InterPro" id="IPR003593">
    <property type="entry name" value="AAA+_ATPase"/>
</dbReference>
<dbReference type="PROSITE" id="PS00211">
    <property type="entry name" value="ABC_TRANSPORTER_1"/>
    <property type="match status" value="1"/>
</dbReference>
<dbReference type="InterPro" id="IPR027417">
    <property type="entry name" value="P-loop_NTPase"/>
</dbReference>
<evidence type="ECO:0000256" key="3">
    <source>
        <dbReference type="ARBA" id="ARBA00022840"/>
    </source>
</evidence>
<sequence length="249" mass="27414">MENILTQSVVRPQVTAATVTASAQPQPVIQLRDIEKVYQTKTIETVALNRVNLTINKGEFVSIMGPSGCGKSTLLSIMGLLDEPTAGVIELDGRPVQSYSDKELASLRNHKIGFVFQSYHLINDLSVLDNVELPLLYRPGVSGKERRARAYAALEKVGLGARTHHFPSQLSGGQRQRVAIARALAGRPEIILADEPTGNLDSVMGEEIMELLLSLNREEGTTIVMVTHDEQQGRRTQRLIRFFDGSQVQ</sequence>
<dbReference type="GO" id="GO:0016887">
    <property type="term" value="F:ATP hydrolysis activity"/>
    <property type="evidence" value="ECO:0007669"/>
    <property type="project" value="InterPro"/>
</dbReference>
<dbReference type="FunFam" id="3.40.50.300:FF:000032">
    <property type="entry name" value="Export ABC transporter ATP-binding protein"/>
    <property type="match status" value="1"/>
</dbReference>
<comment type="similarity">
    <text evidence="4">Belongs to the ABC transporter superfamily. Macrolide exporter (TC 3.A.1.122) family.</text>
</comment>
<proteinExistence type="inferred from homology"/>
<dbReference type="EMBL" id="FZNS01000001">
    <property type="protein sequence ID" value="SNR32918.1"/>
    <property type="molecule type" value="Genomic_DNA"/>
</dbReference>
<dbReference type="InterPro" id="IPR017871">
    <property type="entry name" value="ABC_transporter-like_CS"/>
</dbReference>
<evidence type="ECO:0000313" key="6">
    <source>
        <dbReference type="EMBL" id="SNR32918.1"/>
    </source>
</evidence>
<dbReference type="AlphaFoldDB" id="A0A238VFG7"/>
<evidence type="ECO:0000313" key="7">
    <source>
        <dbReference type="Proteomes" id="UP000198310"/>
    </source>
</evidence>
<dbReference type="CDD" id="cd03255">
    <property type="entry name" value="ABC_MJ0796_LolCDE_FtsE"/>
    <property type="match status" value="1"/>
</dbReference>
<dbReference type="GO" id="GO:0022857">
    <property type="term" value="F:transmembrane transporter activity"/>
    <property type="evidence" value="ECO:0007669"/>
    <property type="project" value="TreeGrafter"/>
</dbReference>
<organism evidence="6 7">
    <name type="scientific">Hymenobacter mucosus</name>
    <dbReference type="NCBI Taxonomy" id="1411120"/>
    <lineage>
        <taxon>Bacteria</taxon>
        <taxon>Pseudomonadati</taxon>
        <taxon>Bacteroidota</taxon>
        <taxon>Cytophagia</taxon>
        <taxon>Cytophagales</taxon>
        <taxon>Hymenobacteraceae</taxon>
        <taxon>Hymenobacter</taxon>
    </lineage>
</organism>
<dbReference type="PROSITE" id="PS50893">
    <property type="entry name" value="ABC_TRANSPORTER_2"/>
    <property type="match status" value="1"/>
</dbReference>
<dbReference type="PANTHER" id="PTHR24220">
    <property type="entry name" value="IMPORT ATP-BINDING PROTEIN"/>
    <property type="match status" value="1"/>
</dbReference>
<keyword evidence="2" id="KW-0547">Nucleotide-binding</keyword>
<dbReference type="InterPro" id="IPR003439">
    <property type="entry name" value="ABC_transporter-like_ATP-bd"/>
</dbReference>
<protein>
    <submittedName>
        <fullName evidence="6">Putative ABC transport system ATP-binding protein</fullName>
    </submittedName>
</protein>
<evidence type="ECO:0000259" key="5">
    <source>
        <dbReference type="PROSITE" id="PS50893"/>
    </source>
</evidence>
<dbReference type="GO" id="GO:0005524">
    <property type="term" value="F:ATP binding"/>
    <property type="evidence" value="ECO:0007669"/>
    <property type="project" value="UniProtKB-KW"/>
</dbReference>
<dbReference type="Proteomes" id="UP000198310">
    <property type="component" value="Unassembled WGS sequence"/>
</dbReference>
<dbReference type="SMART" id="SM00382">
    <property type="entry name" value="AAA"/>
    <property type="match status" value="1"/>
</dbReference>
<dbReference type="InterPro" id="IPR015854">
    <property type="entry name" value="ABC_transpr_LolD-like"/>
</dbReference>
<dbReference type="RefSeq" id="WP_082455407.1">
    <property type="nucleotide sequence ID" value="NZ_FZNS01000001.1"/>
</dbReference>
<dbReference type="SUPFAM" id="SSF52540">
    <property type="entry name" value="P-loop containing nucleoside triphosphate hydrolases"/>
    <property type="match status" value="1"/>
</dbReference>
<dbReference type="InterPro" id="IPR017911">
    <property type="entry name" value="MacB-like_ATP-bd"/>
</dbReference>
<dbReference type="GO" id="GO:0098796">
    <property type="term" value="C:membrane protein complex"/>
    <property type="evidence" value="ECO:0007669"/>
    <property type="project" value="UniProtKB-ARBA"/>
</dbReference>
<gene>
    <name evidence="6" type="ORF">SAMN06269173_101567</name>
</gene>
<keyword evidence="7" id="KW-1185">Reference proteome</keyword>
<dbReference type="Pfam" id="PF00005">
    <property type="entry name" value="ABC_tran"/>
    <property type="match status" value="1"/>
</dbReference>
<name>A0A238VFG7_9BACT</name>
<dbReference type="PANTHER" id="PTHR24220:SF648">
    <property type="entry name" value="ABC TRANSPORTER ATP-BINDING PROTEIN YTRE"/>
    <property type="match status" value="1"/>
</dbReference>